<name>A0ACB8N2V4_CITSI</name>
<evidence type="ECO:0000313" key="2">
    <source>
        <dbReference type="Proteomes" id="UP000829398"/>
    </source>
</evidence>
<reference evidence="2" key="1">
    <citation type="journal article" date="2023" name="Hortic. Res.">
        <title>A chromosome-level phased genome enabling allele-level studies in sweet orange: a case study on citrus Huanglongbing tolerance.</title>
        <authorList>
            <person name="Wu B."/>
            <person name="Yu Q."/>
            <person name="Deng Z."/>
            <person name="Duan Y."/>
            <person name="Luo F."/>
            <person name="Gmitter F. Jr."/>
        </authorList>
    </citation>
    <scope>NUCLEOTIDE SEQUENCE [LARGE SCALE GENOMIC DNA]</scope>
    <source>
        <strain evidence="2">cv. Valencia</strain>
    </source>
</reference>
<organism evidence="1 2">
    <name type="scientific">Citrus sinensis</name>
    <name type="common">Sweet orange</name>
    <name type="synonym">Citrus aurantium var. sinensis</name>
    <dbReference type="NCBI Taxonomy" id="2711"/>
    <lineage>
        <taxon>Eukaryota</taxon>
        <taxon>Viridiplantae</taxon>
        <taxon>Streptophyta</taxon>
        <taxon>Embryophyta</taxon>
        <taxon>Tracheophyta</taxon>
        <taxon>Spermatophyta</taxon>
        <taxon>Magnoliopsida</taxon>
        <taxon>eudicotyledons</taxon>
        <taxon>Gunneridae</taxon>
        <taxon>Pentapetalae</taxon>
        <taxon>rosids</taxon>
        <taxon>malvids</taxon>
        <taxon>Sapindales</taxon>
        <taxon>Rutaceae</taxon>
        <taxon>Aurantioideae</taxon>
        <taxon>Citrus</taxon>
    </lineage>
</organism>
<dbReference type="EMBL" id="CM039171">
    <property type="protein sequence ID" value="KAH9792176.1"/>
    <property type="molecule type" value="Genomic_DNA"/>
</dbReference>
<accession>A0ACB8N2V4</accession>
<keyword evidence="2" id="KW-1185">Reference proteome</keyword>
<sequence>MPSVAVKLYSVFFKFLLKHRLQNRIQSPLDESDHFGVTTRPEESVSAPNPSFTEGVATKDIHIDPFTSLSIRIFLPESALNPPEPDSRPQSKPKPRANSKNADADLPRDPLHLRRNSYGSPNAAVAARKEEYRRSSYSGRGSADAEAMNLNGKSDVYRGYAPVDMNRRKLPVMLQFHGGGWVSGSKDSVANDYFCRRIARLCDVIVVAVGYRLAPENRFPAAFEDGMKVLHWLGKQANLAECSKSMGNVRGSATEFKKADGNRHLVDGFGSSVVEPWLAAHADPSSLWRQKPAHGTFSWSLSLLFYVGVLVVKLISFVIHFCQLLVLFTFEIKVKLVKCNKCVLLGVSCGANIADYVARQAVVAGRLLDPVKVVAQVLMYPFFIGSVPTHSEIKLANSYFYDKAMCMLAWKLFLPEEEFSLDHPAANPLIPDRGPPLKLMPPTLTVVAEHDWMRDRAIAYSEELRKVNVDAPVLEYKDAVHEFATLDMLLKTPQAQACAEDIAIWVKKFISLRGHEFSY</sequence>
<gene>
    <name evidence="1" type="ORF">KPL71_004015</name>
</gene>
<comment type="caution">
    <text evidence="1">The sequence shown here is derived from an EMBL/GenBank/DDBJ whole genome shotgun (WGS) entry which is preliminary data.</text>
</comment>
<dbReference type="Proteomes" id="UP000829398">
    <property type="component" value="Chromosome 2"/>
</dbReference>
<proteinExistence type="predicted"/>
<protein>
    <submittedName>
        <fullName evidence="1">Carboxylesterase 11</fullName>
    </submittedName>
</protein>
<evidence type="ECO:0000313" key="1">
    <source>
        <dbReference type="EMBL" id="KAH9792176.1"/>
    </source>
</evidence>